<dbReference type="SUPFAM" id="SSF103473">
    <property type="entry name" value="MFS general substrate transporter"/>
    <property type="match status" value="1"/>
</dbReference>
<feature type="transmembrane region" description="Helical" evidence="7">
    <location>
        <begin position="444"/>
        <end position="463"/>
    </location>
</feature>
<gene>
    <name evidence="9" type="ORF">AYO21_08054</name>
</gene>
<comment type="similarity">
    <text evidence="2">Belongs to the major facilitator superfamily. Sugar transporter (TC 2.A.1.1) family.</text>
</comment>
<dbReference type="InterPro" id="IPR020846">
    <property type="entry name" value="MFS_dom"/>
</dbReference>
<evidence type="ECO:0000256" key="5">
    <source>
        <dbReference type="ARBA" id="ARBA00022989"/>
    </source>
</evidence>
<dbReference type="PANTHER" id="PTHR48022">
    <property type="entry name" value="PLASTIDIC GLUCOSE TRANSPORTER 4"/>
    <property type="match status" value="1"/>
</dbReference>
<name>A0A177F266_9EURO</name>
<evidence type="ECO:0000256" key="7">
    <source>
        <dbReference type="SAM" id="Phobius"/>
    </source>
</evidence>
<dbReference type="InterPro" id="IPR050360">
    <property type="entry name" value="MFS_Sugar_Transporters"/>
</dbReference>
<comment type="caution">
    <text evidence="9">The sequence shown here is derived from an EMBL/GenBank/DDBJ whole genome shotgun (WGS) entry which is preliminary data.</text>
</comment>
<feature type="transmembrane region" description="Helical" evidence="7">
    <location>
        <begin position="59"/>
        <end position="82"/>
    </location>
</feature>
<feature type="transmembrane region" description="Helical" evidence="7">
    <location>
        <begin position="154"/>
        <end position="174"/>
    </location>
</feature>
<dbReference type="GO" id="GO:0016020">
    <property type="term" value="C:membrane"/>
    <property type="evidence" value="ECO:0007669"/>
    <property type="project" value="UniProtKB-SubCell"/>
</dbReference>
<dbReference type="InterPro" id="IPR003663">
    <property type="entry name" value="Sugar/inositol_transpt"/>
</dbReference>
<dbReference type="Proteomes" id="UP000077002">
    <property type="component" value="Unassembled WGS sequence"/>
</dbReference>
<evidence type="ECO:0000256" key="3">
    <source>
        <dbReference type="ARBA" id="ARBA00022448"/>
    </source>
</evidence>
<dbReference type="InterPro" id="IPR005829">
    <property type="entry name" value="Sugar_transporter_CS"/>
</dbReference>
<keyword evidence="3" id="KW-0813">Transport</keyword>
<evidence type="ECO:0000256" key="6">
    <source>
        <dbReference type="ARBA" id="ARBA00023136"/>
    </source>
</evidence>
<dbReference type="GO" id="GO:0005351">
    <property type="term" value="F:carbohydrate:proton symporter activity"/>
    <property type="evidence" value="ECO:0007669"/>
    <property type="project" value="TreeGrafter"/>
</dbReference>
<evidence type="ECO:0000259" key="8">
    <source>
        <dbReference type="PROSITE" id="PS50850"/>
    </source>
</evidence>
<keyword evidence="6 7" id="KW-0472">Membrane</keyword>
<dbReference type="Gene3D" id="1.20.1250.20">
    <property type="entry name" value="MFS general substrate transporter like domains"/>
    <property type="match status" value="1"/>
</dbReference>
<dbReference type="AlphaFoldDB" id="A0A177F266"/>
<proteinExistence type="inferred from homology"/>
<evidence type="ECO:0000256" key="2">
    <source>
        <dbReference type="ARBA" id="ARBA00010992"/>
    </source>
</evidence>
<evidence type="ECO:0000256" key="1">
    <source>
        <dbReference type="ARBA" id="ARBA00004141"/>
    </source>
</evidence>
<dbReference type="InterPro" id="IPR036259">
    <property type="entry name" value="MFS_trans_sf"/>
</dbReference>
<evidence type="ECO:0000313" key="10">
    <source>
        <dbReference type="Proteomes" id="UP000077002"/>
    </source>
</evidence>
<feature type="transmembrane region" description="Helical" evidence="7">
    <location>
        <begin position="375"/>
        <end position="393"/>
    </location>
</feature>
<dbReference type="RefSeq" id="XP_022509643.1">
    <property type="nucleotide sequence ID" value="XM_022658004.1"/>
</dbReference>
<dbReference type="GeneID" id="34603204"/>
<keyword evidence="10" id="KW-1185">Reference proteome</keyword>
<keyword evidence="4 7" id="KW-0812">Transmembrane</keyword>
<sequence length="517" mass="56316">METYSWYNIRVVCFAAFGSLFTGYSLAVFAFTLGQPTFYSSLNLVASATLPGYSHTNDILGAANGVFFGTGFFGCFLAGWAGNRLGRVNGFRIAAVTGVLGGALQCGSQSQAMFLVARAVAGLAAGHTMAAMPTYFAEVSPPHSRGLITGAHAIFINLGYCLAGWIGFGCYYTPKSVFAWRFPFAVVVIWALCLLAGSFYGLLTSLEVPESPRFLVQHDNPEKALSILIRLHHDPKDPTDAFAHRELQLIQQRCEAEKIIIATDGPWRLFSKKANRQRLLLAWLIMVGGQNIGPLVINNYNVLLYNSLGLGATDSLLLSAGYNTLGLVIACIGGLISDRLGRRKALLTGYILITCVFAVLTGMIGKYDTSPSKGWAAAATTMIYVYVVCYNSFIDLNQFTAATEVFPTHIRSQASAVSISGLFLSVTLWLNLLPTATASIGWKYYLVFNCLTVVHTIYLFFYLPETAGWHLEEMDRALADDQHGHFEAQDVVEMKLQAGSAHVEALPQVTQDIHTKA</sequence>
<organism evidence="9 10">
    <name type="scientific">Fonsecaea monophora</name>
    <dbReference type="NCBI Taxonomy" id="254056"/>
    <lineage>
        <taxon>Eukaryota</taxon>
        <taxon>Fungi</taxon>
        <taxon>Dikarya</taxon>
        <taxon>Ascomycota</taxon>
        <taxon>Pezizomycotina</taxon>
        <taxon>Eurotiomycetes</taxon>
        <taxon>Chaetothyriomycetidae</taxon>
        <taxon>Chaetothyriales</taxon>
        <taxon>Herpotrichiellaceae</taxon>
        <taxon>Fonsecaea</taxon>
    </lineage>
</organism>
<dbReference type="EMBL" id="LVKK01000067">
    <property type="protein sequence ID" value="OAG37691.1"/>
    <property type="molecule type" value="Genomic_DNA"/>
</dbReference>
<dbReference type="PROSITE" id="PS00216">
    <property type="entry name" value="SUGAR_TRANSPORT_1"/>
    <property type="match status" value="1"/>
</dbReference>
<dbReference type="Pfam" id="PF00083">
    <property type="entry name" value="Sugar_tr"/>
    <property type="match status" value="1"/>
</dbReference>
<evidence type="ECO:0000313" key="9">
    <source>
        <dbReference type="EMBL" id="OAG37691.1"/>
    </source>
</evidence>
<evidence type="ECO:0000256" key="4">
    <source>
        <dbReference type="ARBA" id="ARBA00022692"/>
    </source>
</evidence>
<accession>A0A177F266</accession>
<protein>
    <recommendedName>
        <fullName evidence="8">Major facilitator superfamily (MFS) profile domain-containing protein</fullName>
    </recommendedName>
</protein>
<reference evidence="9 10" key="1">
    <citation type="submission" date="2016-03" db="EMBL/GenBank/DDBJ databases">
        <title>Draft genome sequence of the Fonsecaea monophora CBS 269.37.</title>
        <authorList>
            <person name="Bombassaro A."/>
            <person name="Vinicius W.A."/>
            <person name="De Hoog S."/>
            <person name="Sun J."/>
            <person name="Souza E.M."/>
            <person name="Raittz R.T."/>
            <person name="Costa F."/>
            <person name="Leao A.C."/>
            <person name="Tadra-Sfeir M.Z."/>
            <person name="Baura V."/>
            <person name="Balsanelli E."/>
            <person name="Pedrosa F.O."/>
            <person name="Moreno L.F."/>
            <person name="Steffens M.B."/>
            <person name="Xi L."/>
            <person name="Bocca A.L."/>
            <person name="Felipe M.S."/>
            <person name="Teixeira M."/>
            <person name="Telles Filho F.Q."/>
            <person name="Azevedo C.M."/>
            <person name="Gomes R."/>
            <person name="Vicente V.A."/>
        </authorList>
    </citation>
    <scope>NUCLEOTIDE SEQUENCE [LARGE SCALE GENOMIC DNA]</scope>
    <source>
        <strain evidence="9 10">CBS 269.37</strain>
    </source>
</reference>
<comment type="subcellular location">
    <subcellularLocation>
        <location evidence="1">Membrane</location>
        <topology evidence="1">Multi-pass membrane protein</topology>
    </subcellularLocation>
</comment>
<feature type="transmembrane region" description="Helical" evidence="7">
    <location>
        <begin position="345"/>
        <end position="363"/>
    </location>
</feature>
<dbReference type="InterPro" id="IPR005828">
    <property type="entry name" value="MFS_sugar_transport-like"/>
</dbReference>
<dbReference type="PROSITE" id="PS00217">
    <property type="entry name" value="SUGAR_TRANSPORT_2"/>
    <property type="match status" value="1"/>
</dbReference>
<dbReference type="PRINTS" id="PR00171">
    <property type="entry name" value="SUGRTRNSPORT"/>
</dbReference>
<dbReference type="OrthoDB" id="6133115at2759"/>
<feature type="transmembrane region" description="Helical" evidence="7">
    <location>
        <begin position="12"/>
        <end position="33"/>
    </location>
</feature>
<dbReference type="PROSITE" id="PS50850">
    <property type="entry name" value="MFS"/>
    <property type="match status" value="1"/>
</dbReference>
<feature type="transmembrane region" description="Helical" evidence="7">
    <location>
        <begin position="279"/>
        <end position="297"/>
    </location>
</feature>
<feature type="transmembrane region" description="Helical" evidence="7">
    <location>
        <begin position="180"/>
        <end position="203"/>
    </location>
</feature>
<dbReference type="PANTHER" id="PTHR48022:SF11">
    <property type="entry name" value="MONOSACCHARIDE TRANSPORTER (HXT8), PUTATIVE (AFU_ORTHOLOGUE AFUA_2G08120)-RELATED"/>
    <property type="match status" value="1"/>
</dbReference>
<keyword evidence="5 7" id="KW-1133">Transmembrane helix</keyword>
<feature type="transmembrane region" description="Helical" evidence="7">
    <location>
        <begin position="414"/>
        <end position="432"/>
    </location>
</feature>
<feature type="domain" description="Major facilitator superfamily (MFS) profile" evidence="8">
    <location>
        <begin position="11"/>
        <end position="467"/>
    </location>
</feature>
<feature type="transmembrane region" description="Helical" evidence="7">
    <location>
        <begin position="317"/>
        <end position="336"/>
    </location>
</feature>